<keyword evidence="3" id="KW-1185">Reference proteome</keyword>
<gene>
    <name evidence="2" type="ORF">DICPUDRAFT_160382</name>
</gene>
<feature type="chain" id="PRO_5003264138" evidence="1">
    <location>
        <begin position="21"/>
        <end position="238"/>
    </location>
</feature>
<dbReference type="EMBL" id="GL871697">
    <property type="protein sequence ID" value="EGC28293.1"/>
    <property type="molecule type" value="Genomic_DNA"/>
</dbReference>
<keyword evidence="1" id="KW-0732">Signal</keyword>
<protein>
    <submittedName>
        <fullName evidence="2">Uncharacterized protein</fullName>
    </submittedName>
</protein>
<organism evidence="2 3">
    <name type="scientific">Dictyostelium purpureum</name>
    <name type="common">Slime mold</name>
    <dbReference type="NCBI Taxonomy" id="5786"/>
    <lineage>
        <taxon>Eukaryota</taxon>
        <taxon>Amoebozoa</taxon>
        <taxon>Evosea</taxon>
        <taxon>Eumycetozoa</taxon>
        <taxon>Dictyostelia</taxon>
        <taxon>Dictyosteliales</taxon>
        <taxon>Dictyosteliaceae</taxon>
        <taxon>Dictyostelium</taxon>
    </lineage>
</organism>
<dbReference type="KEGG" id="dpp:DICPUDRAFT_160382"/>
<dbReference type="AlphaFoldDB" id="F1A688"/>
<dbReference type="RefSeq" id="XP_003295182.1">
    <property type="nucleotide sequence ID" value="XM_003295134.1"/>
</dbReference>
<proteinExistence type="predicted"/>
<dbReference type="VEuPathDB" id="AmoebaDB:DICPUDRAFT_160382"/>
<evidence type="ECO:0000313" key="3">
    <source>
        <dbReference type="Proteomes" id="UP000001064"/>
    </source>
</evidence>
<feature type="signal peptide" evidence="1">
    <location>
        <begin position="1"/>
        <end position="20"/>
    </location>
</feature>
<reference evidence="3" key="1">
    <citation type="journal article" date="2011" name="Genome Biol.">
        <title>Comparative genomics of the social amoebae Dictyostelium discoideum and Dictyostelium purpureum.</title>
        <authorList>
            <consortium name="US DOE Joint Genome Institute (JGI-PGF)"/>
            <person name="Sucgang R."/>
            <person name="Kuo A."/>
            <person name="Tian X."/>
            <person name="Salerno W."/>
            <person name="Parikh A."/>
            <person name="Feasley C.L."/>
            <person name="Dalin E."/>
            <person name="Tu H."/>
            <person name="Huang E."/>
            <person name="Barry K."/>
            <person name="Lindquist E."/>
            <person name="Shapiro H."/>
            <person name="Bruce D."/>
            <person name="Schmutz J."/>
            <person name="Salamov A."/>
            <person name="Fey P."/>
            <person name="Gaudet P."/>
            <person name="Anjard C."/>
            <person name="Babu M.M."/>
            <person name="Basu S."/>
            <person name="Bushmanova Y."/>
            <person name="van der Wel H."/>
            <person name="Katoh-Kurasawa M."/>
            <person name="Dinh C."/>
            <person name="Coutinho P.M."/>
            <person name="Saito T."/>
            <person name="Elias M."/>
            <person name="Schaap P."/>
            <person name="Kay R.R."/>
            <person name="Henrissat B."/>
            <person name="Eichinger L."/>
            <person name="Rivero F."/>
            <person name="Putnam N.H."/>
            <person name="West C.M."/>
            <person name="Loomis W.F."/>
            <person name="Chisholm R.L."/>
            <person name="Shaulsky G."/>
            <person name="Strassmann J.E."/>
            <person name="Queller D.C."/>
            <person name="Kuspa A."/>
            <person name="Grigoriev I.V."/>
        </authorList>
    </citation>
    <scope>NUCLEOTIDE SEQUENCE [LARGE SCALE GENOMIC DNA]</scope>
    <source>
        <strain evidence="3">QSDP1</strain>
    </source>
</reference>
<dbReference type="Proteomes" id="UP000001064">
    <property type="component" value="Unassembled WGS sequence"/>
</dbReference>
<accession>F1A688</accession>
<dbReference type="InParanoid" id="F1A688"/>
<dbReference type="GeneID" id="10511211"/>
<sequence length="238" mass="27780">MMKYKILFLVLLINFINVLSLEVKVSEYRDPKCETAPIYINGYSKCSPNYYWRVLENGTKIVSAKIATIDQCRHTKYSKLKFTQYENGECRLDENWGYSYKYELNLEEDPKPVKGYCNQIKYFDCNNYNIFSFLNNTCEMLSTNNYTKQVCVADKILNYECLTEDCKVDQQETDCKLVSIESTNFNKDEKCKMFNGSIVDSKELQIGLQMFAQTGESSKNHIINYLIFVLSILLVLAF</sequence>
<evidence type="ECO:0000256" key="1">
    <source>
        <dbReference type="SAM" id="SignalP"/>
    </source>
</evidence>
<evidence type="ECO:0000313" key="2">
    <source>
        <dbReference type="EMBL" id="EGC28293.1"/>
    </source>
</evidence>
<name>F1A688_DICPU</name>
<dbReference type="OrthoDB" id="23783at2759"/>
<dbReference type="eggNOG" id="ENOG502RIHY">
    <property type="taxonomic scope" value="Eukaryota"/>
</dbReference>